<name>A0A1A7WVH3_9TELE</name>
<accession>A0A1A7WVH3</accession>
<proteinExistence type="predicted"/>
<evidence type="ECO:0000313" key="2">
    <source>
        <dbReference type="EMBL" id="SBP09932.1"/>
    </source>
</evidence>
<gene>
    <name evidence="2" type="primary">Nfu_g_1_024040</name>
</gene>
<organism evidence="2">
    <name type="scientific">Iconisemion striatum</name>
    <dbReference type="NCBI Taxonomy" id="60296"/>
    <lineage>
        <taxon>Eukaryota</taxon>
        <taxon>Metazoa</taxon>
        <taxon>Chordata</taxon>
        <taxon>Craniata</taxon>
        <taxon>Vertebrata</taxon>
        <taxon>Euteleostomi</taxon>
        <taxon>Actinopterygii</taxon>
        <taxon>Neopterygii</taxon>
        <taxon>Teleostei</taxon>
        <taxon>Neoteleostei</taxon>
        <taxon>Acanthomorphata</taxon>
        <taxon>Ovalentaria</taxon>
        <taxon>Atherinomorphae</taxon>
        <taxon>Cyprinodontiformes</taxon>
        <taxon>Nothobranchiidae</taxon>
        <taxon>Iconisemion</taxon>
    </lineage>
</organism>
<sequence>KLKLASSSSEGLNDTVLLDNLLKQLKQKLQDQGVNRDVRLSWRKQSDGQVFHKEKDKKKSRNEL</sequence>
<feature type="compositionally biased region" description="Basic and acidic residues" evidence="1">
    <location>
        <begin position="45"/>
        <end position="54"/>
    </location>
</feature>
<feature type="non-terminal residue" evidence="2">
    <location>
        <position position="1"/>
    </location>
</feature>
<dbReference type="EMBL" id="HADW01008532">
    <property type="protein sequence ID" value="SBP09932.1"/>
    <property type="molecule type" value="Transcribed_RNA"/>
</dbReference>
<reference evidence="2" key="2">
    <citation type="submission" date="2016-06" db="EMBL/GenBank/DDBJ databases">
        <title>The genome of a short-lived fish provides insights into sex chromosome evolution and the genetic control of aging.</title>
        <authorList>
            <person name="Reichwald K."/>
            <person name="Felder M."/>
            <person name="Petzold A."/>
            <person name="Koch P."/>
            <person name="Groth M."/>
            <person name="Platzer M."/>
        </authorList>
    </citation>
    <scope>NUCLEOTIDE SEQUENCE</scope>
    <source>
        <tissue evidence="2">Brain</tissue>
    </source>
</reference>
<protein>
    <submittedName>
        <fullName evidence="2">Uncharacterized protein</fullName>
    </submittedName>
</protein>
<evidence type="ECO:0000256" key="1">
    <source>
        <dbReference type="SAM" id="MobiDB-lite"/>
    </source>
</evidence>
<feature type="region of interest" description="Disordered" evidence="1">
    <location>
        <begin position="45"/>
        <end position="64"/>
    </location>
</feature>
<dbReference type="AlphaFoldDB" id="A0A1A7WVH3"/>
<reference evidence="2" key="1">
    <citation type="submission" date="2016-05" db="EMBL/GenBank/DDBJ databases">
        <authorList>
            <person name="Lavstsen T."/>
            <person name="Jespersen J.S."/>
        </authorList>
    </citation>
    <scope>NUCLEOTIDE SEQUENCE</scope>
    <source>
        <tissue evidence="2">Brain</tissue>
    </source>
</reference>
<feature type="compositionally biased region" description="Basic residues" evidence="1">
    <location>
        <begin position="55"/>
        <end position="64"/>
    </location>
</feature>